<proteinExistence type="predicted"/>
<reference evidence="1 2" key="2">
    <citation type="journal article" date="2021" name="Genomics">
        <title>High-quality reference genome for Clonorchis sinensis.</title>
        <authorList>
            <person name="Young N.D."/>
            <person name="Stroehlein A.J."/>
            <person name="Kinkar L."/>
            <person name="Wang T."/>
            <person name="Sohn W.M."/>
            <person name="Chang B.C.H."/>
            <person name="Kaur P."/>
            <person name="Weisz D."/>
            <person name="Dudchenko O."/>
            <person name="Aiden E.L."/>
            <person name="Korhonen P.K."/>
            <person name="Gasser R.B."/>
        </authorList>
    </citation>
    <scope>NUCLEOTIDE SEQUENCE [LARGE SCALE GENOMIC DNA]</scope>
    <source>
        <strain evidence="1">Cs-k2</strain>
    </source>
</reference>
<reference evidence="1 2" key="1">
    <citation type="journal article" date="2018" name="Biotechnol. Adv.">
        <title>Improved genomic resources and new bioinformatic workflow for the carcinogenic parasite Clonorchis sinensis: Biotechnological implications.</title>
        <authorList>
            <person name="Wang D."/>
            <person name="Korhonen P.K."/>
            <person name="Gasser R.B."/>
            <person name="Young N.D."/>
        </authorList>
    </citation>
    <scope>NUCLEOTIDE SEQUENCE [LARGE SCALE GENOMIC DNA]</scope>
    <source>
        <strain evidence="1">Cs-k2</strain>
    </source>
</reference>
<keyword evidence="2" id="KW-1185">Reference proteome</keyword>
<organism evidence="1 2">
    <name type="scientific">Clonorchis sinensis</name>
    <name type="common">Chinese liver fluke</name>
    <dbReference type="NCBI Taxonomy" id="79923"/>
    <lineage>
        <taxon>Eukaryota</taxon>
        <taxon>Metazoa</taxon>
        <taxon>Spiralia</taxon>
        <taxon>Lophotrochozoa</taxon>
        <taxon>Platyhelminthes</taxon>
        <taxon>Trematoda</taxon>
        <taxon>Digenea</taxon>
        <taxon>Opisthorchiida</taxon>
        <taxon>Opisthorchiata</taxon>
        <taxon>Opisthorchiidae</taxon>
        <taxon>Clonorchis</taxon>
    </lineage>
</organism>
<dbReference type="Proteomes" id="UP000286415">
    <property type="component" value="Unassembled WGS sequence"/>
</dbReference>
<sequence>MLQLEFTAWIIPLSALRGVDCNEPTCFLKAASTRSSGTQDKIISAPIEFSEELLFQKVYLKTSENADLNRSTSIISELASKQSGIALAHKPIVMLSKQHSKL</sequence>
<accession>A0A419PUI0</accession>
<gene>
    <name evidence="1" type="ORF">CSKR_106858</name>
</gene>
<evidence type="ECO:0000313" key="1">
    <source>
        <dbReference type="EMBL" id="KAG5447824.1"/>
    </source>
</evidence>
<protein>
    <submittedName>
        <fullName evidence="1">Uncharacterized protein</fullName>
    </submittedName>
</protein>
<dbReference type="AlphaFoldDB" id="A0A419PUI0"/>
<evidence type="ECO:0000313" key="2">
    <source>
        <dbReference type="Proteomes" id="UP000286415"/>
    </source>
</evidence>
<name>A0A419PUI0_CLOSI</name>
<dbReference type="EMBL" id="NIRI02000042">
    <property type="protein sequence ID" value="KAG5447824.1"/>
    <property type="molecule type" value="Genomic_DNA"/>
</dbReference>
<dbReference type="InParanoid" id="A0A419PUI0"/>
<comment type="caution">
    <text evidence="1">The sequence shown here is derived from an EMBL/GenBank/DDBJ whole genome shotgun (WGS) entry which is preliminary data.</text>
</comment>